<evidence type="ECO:0008006" key="4">
    <source>
        <dbReference type="Google" id="ProtNLM"/>
    </source>
</evidence>
<dbReference type="AlphaFoldDB" id="A0A921S391"/>
<accession>A0A921S391</accession>
<feature type="chain" id="PRO_5037094217" description="DUF4408 domain-containing protein" evidence="1">
    <location>
        <begin position="29"/>
        <end position="278"/>
    </location>
</feature>
<name>A0A921S391_SORBI</name>
<evidence type="ECO:0000313" key="2">
    <source>
        <dbReference type="EMBL" id="KAG0550716.1"/>
    </source>
</evidence>
<reference evidence="2" key="1">
    <citation type="journal article" date="2019" name="BMC Genomics">
        <title>A new reference genome for Sorghum bicolor reveals high levels of sequence similarity between sweet and grain genotypes: implications for the genetics of sugar metabolism.</title>
        <authorList>
            <person name="Cooper E.A."/>
            <person name="Brenton Z.W."/>
            <person name="Flinn B.S."/>
            <person name="Jenkins J."/>
            <person name="Shu S."/>
            <person name="Flowers D."/>
            <person name="Luo F."/>
            <person name="Wang Y."/>
            <person name="Xia P."/>
            <person name="Barry K."/>
            <person name="Daum C."/>
            <person name="Lipzen A."/>
            <person name="Yoshinaga Y."/>
            <person name="Schmutz J."/>
            <person name="Saski C."/>
            <person name="Vermerris W."/>
            <person name="Kresovich S."/>
        </authorList>
    </citation>
    <scope>NUCLEOTIDE SEQUENCE</scope>
</reference>
<keyword evidence="1" id="KW-0732">Signal</keyword>
<feature type="signal peptide" evidence="1">
    <location>
        <begin position="1"/>
        <end position="28"/>
    </location>
</feature>
<gene>
    <name evidence="2" type="ORF">BDA96_01G362400</name>
</gene>
<reference evidence="2" key="2">
    <citation type="submission" date="2020-10" db="EMBL/GenBank/DDBJ databases">
        <authorList>
            <person name="Cooper E.A."/>
            <person name="Brenton Z.W."/>
            <person name="Flinn B.S."/>
            <person name="Jenkins J."/>
            <person name="Shu S."/>
            <person name="Flowers D."/>
            <person name="Luo F."/>
            <person name="Wang Y."/>
            <person name="Xia P."/>
            <person name="Barry K."/>
            <person name="Daum C."/>
            <person name="Lipzen A."/>
            <person name="Yoshinaga Y."/>
            <person name="Schmutz J."/>
            <person name="Saski C."/>
            <person name="Vermerris W."/>
            <person name="Kresovich S."/>
        </authorList>
    </citation>
    <scope>NUCLEOTIDE SEQUENCE</scope>
</reference>
<comment type="caution">
    <text evidence="2">The sequence shown here is derived from an EMBL/GenBank/DDBJ whole genome shotgun (WGS) entry which is preliminary data.</text>
</comment>
<dbReference type="Proteomes" id="UP000807115">
    <property type="component" value="Chromosome 1"/>
</dbReference>
<organism evidence="2 3">
    <name type="scientific">Sorghum bicolor</name>
    <name type="common">Sorghum</name>
    <name type="synonym">Sorghum vulgare</name>
    <dbReference type="NCBI Taxonomy" id="4558"/>
    <lineage>
        <taxon>Eukaryota</taxon>
        <taxon>Viridiplantae</taxon>
        <taxon>Streptophyta</taxon>
        <taxon>Embryophyta</taxon>
        <taxon>Tracheophyta</taxon>
        <taxon>Spermatophyta</taxon>
        <taxon>Magnoliopsida</taxon>
        <taxon>Liliopsida</taxon>
        <taxon>Poales</taxon>
        <taxon>Poaceae</taxon>
        <taxon>PACMAD clade</taxon>
        <taxon>Panicoideae</taxon>
        <taxon>Andropogonodae</taxon>
        <taxon>Andropogoneae</taxon>
        <taxon>Sorghinae</taxon>
        <taxon>Sorghum</taxon>
    </lineage>
</organism>
<evidence type="ECO:0000313" key="3">
    <source>
        <dbReference type="Proteomes" id="UP000807115"/>
    </source>
</evidence>
<dbReference type="EMBL" id="CM027680">
    <property type="protein sequence ID" value="KAG0550716.1"/>
    <property type="molecule type" value="Genomic_DNA"/>
</dbReference>
<proteinExistence type="predicted"/>
<evidence type="ECO:0000256" key="1">
    <source>
        <dbReference type="SAM" id="SignalP"/>
    </source>
</evidence>
<protein>
    <recommendedName>
        <fullName evidence="4">DUF4408 domain-containing protein</fullName>
    </recommendedName>
</protein>
<sequence>MASVALLFSFSAILFLLVLLQAPPTAPGLALADHLVRFLDGRGLLELLATRRNMVLLCHAILLLILRDAGVLGAPARRSLGEATSAVAAAAAAGTETIACYAAAPAPDRPHASRSAVVAPVPMLRAHDAAGGVVVVECRTAVLLTGPQQEEEEAATVAAKQIVVVESVRNNDDNDLLDHHDRADAVEPIEHPTTAIAADGERVDCDDRRIIAVAVADDNEKPRIDDQTAGMEMEMEMELADDRTFEEFIESQRRQMRREESLQLVRSGYHYQAIATCF</sequence>